<dbReference type="Proteomes" id="UP000250163">
    <property type="component" value="Chromosome MORIYA"/>
</dbReference>
<feature type="domain" description="Porin" evidence="5">
    <location>
        <begin position="10"/>
        <end position="294"/>
    </location>
</feature>
<dbReference type="Gene3D" id="2.40.160.10">
    <property type="entry name" value="Porin"/>
    <property type="match status" value="1"/>
</dbReference>
<evidence type="ECO:0000256" key="3">
    <source>
        <dbReference type="ARBA" id="ARBA00023136"/>
    </source>
</evidence>
<feature type="signal peptide" evidence="4">
    <location>
        <begin position="1"/>
        <end position="22"/>
    </location>
</feature>
<dbReference type="OrthoDB" id="6212428at2"/>
<evidence type="ECO:0000256" key="4">
    <source>
        <dbReference type="SAM" id="SignalP"/>
    </source>
</evidence>
<dbReference type="GO" id="GO:0015288">
    <property type="term" value="F:porin activity"/>
    <property type="evidence" value="ECO:0007669"/>
    <property type="project" value="InterPro"/>
</dbReference>
<reference evidence="7" key="1">
    <citation type="submission" date="2018-05" db="EMBL/GenBank/DDBJ databases">
        <authorList>
            <person name="Cea G.-C."/>
            <person name="William W."/>
        </authorList>
    </citation>
    <scope>NUCLEOTIDE SEQUENCE [LARGE SCALE GENOMIC DNA]</scope>
    <source>
        <strain evidence="7">DB21MT 5</strain>
    </source>
</reference>
<dbReference type="PANTHER" id="PTHR34501:SF2">
    <property type="entry name" value="OUTER MEMBRANE PORIN F-RELATED"/>
    <property type="match status" value="1"/>
</dbReference>
<gene>
    <name evidence="6" type="ORF">MORIYA_1868</name>
</gene>
<dbReference type="AlphaFoldDB" id="A0A330LQ79"/>
<accession>A0A330LQ79</accession>
<comment type="subcellular location">
    <subcellularLocation>
        <location evidence="1">Cell outer membrane</location>
        <topology evidence="1">Multi-pass membrane protein</topology>
    </subcellularLocation>
</comment>
<keyword evidence="2 4" id="KW-0732">Signal</keyword>
<dbReference type="Pfam" id="PF13609">
    <property type="entry name" value="Porin_4"/>
    <property type="match status" value="1"/>
</dbReference>
<protein>
    <submittedName>
        <fullName evidence="6">Outer membrane protein OmpU</fullName>
    </submittedName>
</protein>
<dbReference type="InterPro" id="IPR050298">
    <property type="entry name" value="Gram-neg_bact_OMP"/>
</dbReference>
<dbReference type="SUPFAM" id="SSF56935">
    <property type="entry name" value="Porins"/>
    <property type="match status" value="1"/>
</dbReference>
<name>A0A330LQ79_9GAMM</name>
<sequence>MTKINKALSLTLAAVVSMPTLAENINTDDFSFGGRIEARGVLADSDFSDASRVRLNGQGKHEINDAITAVGKFEFEVTQDEDASTENDTRYLYVGAETAYGTVTYGTQDNAVTYLTNFTDMAEYFSGYTNGHITASDDRAEDTLLYSVTKGDLTFNASANLKATENGGGVMVAYKLLPSVELSAGYAATEGFDTNLNPNNIAGLDETESSDVYMIGARYTKDGFLLAGLVQTGSYGGSDFDAVDAYAAYAFGKNNVNVSYNYYSADDISELDINFVAFEYARYIDDVAVYASYKIAINSDTSAGPGHNNNSADEFVIGARYSF</sequence>
<dbReference type="InterPro" id="IPR023614">
    <property type="entry name" value="Porin_dom_sf"/>
</dbReference>
<evidence type="ECO:0000313" key="6">
    <source>
        <dbReference type="EMBL" id="SQD78346.1"/>
    </source>
</evidence>
<evidence type="ECO:0000256" key="1">
    <source>
        <dbReference type="ARBA" id="ARBA00004571"/>
    </source>
</evidence>
<evidence type="ECO:0000313" key="7">
    <source>
        <dbReference type="Proteomes" id="UP000250163"/>
    </source>
</evidence>
<dbReference type="RefSeq" id="WP_112714409.1">
    <property type="nucleotide sequence ID" value="NZ_LS483250.1"/>
</dbReference>
<dbReference type="EMBL" id="LS483250">
    <property type="protein sequence ID" value="SQD78346.1"/>
    <property type="molecule type" value="Genomic_DNA"/>
</dbReference>
<dbReference type="PANTHER" id="PTHR34501">
    <property type="entry name" value="PROTEIN YDDL-RELATED"/>
    <property type="match status" value="1"/>
</dbReference>
<feature type="chain" id="PRO_5016280365" evidence="4">
    <location>
        <begin position="23"/>
        <end position="323"/>
    </location>
</feature>
<dbReference type="InterPro" id="IPR033900">
    <property type="entry name" value="Gram_neg_porin_domain"/>
</dbReference>
<organism evidence="6 7">
    <name type="scientific">Moritella yayanosii</name>
    <dbReference type="NCBI Taxonomy" id="69539"/>
    <lineage>
        <taxon>Bacteria</taxon>
        <taxon>Pseudomonadati</taxon>
        <taxon>Pseudomonadota</taxon>
        <taxon>Gammaproteobacteria</taxon>
        <taxon>Alteromonadales</taxon>
        <taxon>Moritellaceae</taxon>
        <taxon>Moritella</taxon>
    </lineage>
</organism>
<dbReference type="KEGG" id="mya:MORIYA_1868"/>
<keyword evidence="3" id="KW-0472">Membrane</keyword>
<proteinExistence type="predicted"/>
<dbReference type="GO" id="GO:0009279">
    <property type="term" value="C:cell outer membrane"/>
    <property type="evidence" value="ECO:0007669"/>
    <property type="project" value="UniProtKB-SubCell"/>
</dbReference>
<keyword evidence="7" id="KW-1185">Reference proteome</keyword>
<evidence type="ECO:0000256" key="2">
    <source>
        <dbReference type="ARBA" id="ARBA00022729"/>
    </source>
</evidence>
<evidence type="ECO:0000259" key="5">
    <source>
        <dbReference type="Pfam" id="PF13609"/>
    </source>
</evidence>